<protein>
    <recommendedName>
        <fullName evidence="2">Protein kinase domain-containing protein</fullName>
    </recommendedName>
</protein>
<comment type="caution">
    <text evidence="3">The sequence shown here is derived from an EMBL/GenBank/DDBJ whole genome shotgun (WGS) entry which is preliminary data.</text>
</comment>
<dbReference type="InterPro" id="IPR011009">
    <property type="entry name" value="Kinase-like_dom_sf"/>
</dbReference>
<keyword evidence="1" id="KW-1133">Transmembrane helix</keyword>
<gene>
    <name evidence="3" type="ORF">FGO68_gene1385</name>
</gene>
<name>A0A8J8NPK0_HALGN</name>
<accession>A0A8J8NPK0</accession>
<dbReference type="Proteomes" id="UP000785679">
    <property type="component" value="Unassembled WGS sequence"/>
</dbReference>
<dbReference type="PROSITE" id="PS50011">
    <property type="entry name" value="PROTEIN_KINASE_DOM"/>
    <property type="match status" value="1"/>
</dbReference>
<keyword evidence="4" id="KW-1185">Reference proteome</keyword>
<sequence>MYEPADNYLYMLSGERFLEELLGYNNHLSLQMLICYHILTAKGSAKDLNFSNLWIERYENSLKFSFRESKNVARKGNDIFKAPEVLQGNHETNKKSAYSLGMMLFIVITSGLLPFNEDTLFYKDSSLLTSNYLL</sequence>
<feature type="transmembrane region" description="Helical" evidence="1">
    <location>
        <begin position="97"/>
        <end position="115"/>
    </location>
</feature>
<dbReference type="GO" id="GO:0004672">
    <property type="term" value="F:protein kinase activity"/>
    <property type="evidence" value="ECO:0007669"/>
    <property type="project" value="InterPro"/>
</dbReference>
<keyword evidence="1" id="KW-0812">Transmembrane</keyword>
<dbReference type="SUPFAM" id="SSF56112">
    <property type="entry name" value="Protein kinase-like (PK-like)"/>
    <property type="match status" value="1"/>
</dbReference>
<evidence type="ECO:0000256" key="1">
    <source>
        <dbReference type="SAM" id="Phobius"/>
    </source>
</evidence>
<dbReference type="InterPro" id="IPR000719">
    <property type="entry name" value="Prot_kinase_dom"/>
</dbReference>
<dbReference type="EMBL" id="RRYP01008786">
    <property type="protein sequence ID" value="TNV79537.1"/>
    <property type="molecule type" value="Genomic_DNA"/>
</dbReference>
<feature type="domain" description="Protein kinase" evidence="2">
    <location>
        <begin position="1"/>
        <end position="134"/>
    </location>
</feature>
<dbReference type="AlphaFoldDB" id="A0A8J8NPK0"/>
<reference evidence="3" key="1">
    <citation type="submission" date="2019-06" db="EMBL/GenBank/DDBJ databases">
        <authorList>
            <person name="Zheng W."/>
        </authorList>
    </citation>
    <scope>NUCLEOTIDE SEQUENCE</scope>
    <source>
        <strain evidence="3">QDHG01</strain>
    </source>
</reference>
<dbReference type="GO" id="GO:0005524">
    <property type="term" value="F:ATP binding"/>
    <property type="evidence" value="ECO:0007669"/>
    <property type="project" value="InterPro"/>
</dbReference>
<evidence type="ECO:0000313" key="3">
    <source>
        <dbReference type="EMBL" id="TNV79537.1"/>
    </source>
</evidence>
<proteinExistence type="predicted"/>
<evidence type="ECO:0000313" key="4">
    <source>
        <dbReference type="Proteomes" id="UP000785679"/>
    </source>
</evidence>
<keyword evidence="1" id="KW-0472">Membrane</keyword>
<organism evidence="3 4">
    <name type="scientific">Halteria grandinella</name>
    <dbReference type="NCBI Taxonomy" id="5974"/>
    <lineage>
        <taxon>Eukaryota</taxon>
        <taxon>Sar</taxon>
        <taxon>Alveolata</taxon>
        <taxon>Ciliophora</taxon>
        <taxon>Intramacronucleata</taxon>
        <taxon>Spirotrichea</taxon>
        <taxon>Stichotrichia</taxon>
        <taxon>Sporadotrichida</taxon>
        <taxon>Halteriidae</taxon>
        <taxon>Halteria</taxon>
    </lineage>
</organism>
<evidence type="ECO:0000259" key="2">
    <source>
        <dbReference type="PROSITE" id="PS50011"/>
    </source>
</evidence>